<accession>A0A3L8PE58</accession>
<protein>
    <submittedName>
        <fullName evidence="1">DUF1156 domain-containing protein</fullName>
    </submittedName>
</protein>
<organism evidence="1 2">
    <name type="scientific">Aeromicrobium phragmitis</name>
    <dbReference type="NCBI Taxonomy" id="2478914"/>
    <lineage>
        <taxon>Bacteria</taxon>
        <taxon>Bacillati</taxon>
        <taxon>Actinomycetota</taxon>
        <taxon>Actinomycetes</taxon>
        <taxon>Propionibacteriales</taxon>
        <taxon>Nocardioidaceae</taxon>
        <taxon>Aeromicrobium</taxon>
    </lineage>
</organism>
<reference evidence="1 2" key="1">
    <citation type="submission" date="2018-10" db="EMBL/GenBank/DDBJ databases">
        <title>Aeromicrobium sp. 9W16Y-2 whole genome shotgun sequence.</title>
        <authorList>
            <person name="Li F."/>
        </authorList>
    </citation>
    <scope>NUCLEOTIDE SEQUENCE [LARGE SCALE GENOMIC DNA]</scope>
    <source>
        <strain evidence="1 2">9W16Y-2</strain>
    </source>
</reference>
<dbReference type="RefSeq" id="WP_208006905.1">
    <property type="nucleotide sequence ID" value="NZ_RDBF01000052.1"/>
</dbReference>
<gene>
    <name evidence="1" type="ORF">D9V41_16205</name>
</gene>
<dbReference type="Proteomes" id="UP000282515">
    <property type="component" value="Unassembled WGS sequence"/>
</dbReference>
<evidence type="ECO:0000313" key="1">
    <source>
        <dbReference type="EMBL" id="RLV53435.1"/>
    </source>
</evidence>
<name>A0A3L8PE58_9ACTN</name>
<evidence type="ECO:0000313" key="2">
    <source>
        <dbReference type="Proteomes" id="UP000282515"/>
    </source>
</evidence>
<comment type="caution">
    <text evidence="1">The sequence shown here is derived from an EMBL/GenBank/DDBJ whole genome shotgun (WGS) entry which is preliminary data.</text>
</comment>
<keyword evidence="2" id="KW-1185">Reference proteome</keyword>
<proteinExistence type="predicted"/>
<dbReference type="AlphaFoldDB" id="A0A3L8PE58"/>
<sequence>KELAHLLFRFAEKQGWTKDALSFNNVVTSWPDVLDAAKRAADARPLATQAVIDFEPEED</sequence>
<feature type="non-terminal residue" evidence="1">
    <location>
        <position position="1"/>
    </location>
</feature>
<dbReference type="EMBL" id="RDBF01000052">
    <property type="protein sequence ID" value="RLV53435.1"/>
    <property type="molecule type" value="Genomic_DNA"/>
</dbReference>